<dbReference type="PANTHER" id="PTHR23513">
    <property type="entry name" value="INTEGRAL MEMBRANE EFFLUX PROTEIN-RELATED"/>
    <property type="match status" value="1"/>
</dbReference>
<dbReference type="Pfam" id="PF05977">
    <property type="entry name" value="MFS_3"/>
    <property type="match status" value="1"/>
</dbReference>
<feature type="transmembrane region" description="Helical" evidence="7">
    <location>
        <begin position="282"/>
        <end position="303"/>
    </location>
</feature>
<evidence type="ECO:0000313" key="10">
    <source>
        <dbReference type="Proteomes" id="UP000823521"/>
    </source>
</evidence>
<organism evidence="9 10">
    <name type="scientific">Micromonospora echinofusca</name>
    <dbReference type="NCBI Taxonomy" id="47858"/>
    <lineage>
        <taxon>Bacteria</taxon>
        <taxon>Bacillati</taxon>
        <taxon>Actinomycetota</taxon>
        <taxon>Actinomycetes</taxon>
        <taxon>Micromonosporales</taxon>
        <taxon>Micromonosporaceae</taxon>
        <taxon>Micromonospora</taxon>
    </lineage>
</organism>
<evidence type="ECO:0000313" key="9">
    <source>
        <dbReference type="EMBL" id="MBO4207983.1"/>
    </source>
</evidence>
<reference evidence="9 10" key="1">
    <citation type="submission" date="2019-12" db="EMBL/GenBank/DDBJ databases">
        <title>Whole genome sequencing of endophytic Actinobacterium Micromonospora sp. MPMI6T.</title>
        <authorList>
            <person name="Evv R."/>
            <person name="Podile A.R."/>
        </authorList>
    </citation>
    <scope>NUCLEOTIDE SEQUENCE [LARGE SCALE GENOMIC DNA]</scope>
    <source>
        <strain evidence="9 10">MPMI6</strain>
    </source>
</reference>
<dbReference type="RefSeq" id="WP_208814893.1">
    <property type="nucleotide sequence ID" value="NZ_WVUH01000160.1"/>
</dbReference>
<dbReference type="Gene3D" id="1.20.1250.20">
    <property type="entry name" value="MFS general substrate transporter like domains"/>
    <property type="match status" value="1"/>
</dbReference>
<keyword evidence="4 7" id="KW-0812">Transmembrane</keyword>
<keyword evidence="3" id="KW-1003">Cell membrane</keyword>
<dbReference type="PROSITE" id="PS50850">
    <property type="entry name" value="MFS"/>
    <property type="match status" value="1"/>
</dbReference>
<feature type="transmembrane region" description="Helical" evidence="7">
    <location>
        <begin position="345"/>
        <end position="368"/>
    </location>
</feature>
<sequence>MSTQVPPLRRNRDFLLLWTGSAVSGLGTNATSVAYPLLVLAVTGSPVDAGVSGFLALLPQLLFQLPAGALVDRWNRKRVMIWCDILRALAIGTIVLALAFDVVHLAHILLVGFAEGVLSVCFRIAAAAAVPNVVHPSQLAVAMSRNETRVRGAAMLGQPLGGFLFGLGRAVPFLFDALSYAVSLVTLLFIRRDFQVNRAPVRRRSRTELFQGAVWLWHQPFLRTTTLLVAGSNLLFQALFLVVIVLATDYGASPSAIGVMFGVAAVGGVVGSLLAPAIERRLSMRVVVVAANWAWAVLVPLILLVRDPYLVGAVYALMTFVGPVWNVAISAYQLVITPDEIQGRVLGAVGMIALGAVPLGSLVGGLLLGRIGTLPTVAVLAGWMLLLAVVATVNPSVRRAPRLAQV</sequence>
<feature type="transmembrane region" description="Helical" evidence="7">
    <location>
        <begin position="79"/>
        <end position="100"/>
    </location>
</feature>
<dbReference type="PANTHER" id="PTHR23513:SF6">
    <property type="entry name" value="MAJOR FACILITATOR SUPERFAMILY ASSOCIATED DOMAIN-CONTAINING PROTEIN"/>
    <property type="match status" value="1"/>
</dbReference>
<feature type="domain" description="Major facilitator superfamily (MFS) profile" evidence="8">
    <location>
        <begin position="13"/>
        <end position="399"/>
    </location>
</feature>
<evidence type="ECO:0000256" key="7">
    <source>
        <dbReference type="SAM" id="Phobius"/>
    </source>
</evidence>
<feature type="transmembrane region" description="Helical" evidence="7">
    <location>
        <begin position="309"/>
        <end position="333"/>
    </location>
</feature>
<feature type="transmembrane region" description="Helical" evidence="7">
    <location>
        <begin position="374"/>
        <end position="393"/>
    </location>
</feature>
<dbReference type="InterPro" id="IPR036259">
    <property type="entry name" value="MFS_trans_sf"/>
</dbReference>
<evidence type="ECO:0000256" key="6">
    <source>
        <dbReference type="ARBA" id="ARBA00023136"/>
    </source>
</evidence>
<keyword evidence="10" id="KW-1185">Reference proteome</keyword>
<evidence type="ECO:0000256" key="3">
    <source>
        <dbReference type="ARBA" id="ARBA00022475"/>
    </source>
</evidence>
<feature type="transmembrane region" description="Helical" evidence="7">
    <location>
        <begin position="227"/>
        <end position="248"/>
    </location>
</feature>
<keyword evidence="6 7" id="KW-0472">Membrane</keyword>
<protein>
    <submittedName>
        <fullName evidence="9">MFS transporter</fullName>
    </submittedName>
</protein>
<proteinExistence type="predicted"/>
<gene>
    <name evidence="9" type="ORF">GSF22_18530</name>
</gene>
<feature type="transmembrane region" description="Helical" evidence="7">
    <location>
        <begin position="254"/>
        <end position="275"/>
    </location>
</feature>
<evidence type="ECO:0000256" key="5">
    <source>
        <dbReference type="ARBA" id="ARBA00022989"/>
    </source>
</evidence>
<dbReference type="EMBL" id="WVUH01000160">
    <property type="protein sequence ID" value="MBO4207983.1"/>
    <property type="molecule type" value="Genomic_DNA"/>
</dbReference>
<keyword evidence="2" id="KW-0813">Transport</keyword>
<dbReference type="SUPFAM" id="SSF103473">
    <property type="entry name" value="MFS general substrate transporter"/>
    <property type="match status" value="1"/>
</dbReference>
<evidence type="ECO:0000256" key="1">
    <source>
        <dbReference type="ARBA" id="ARBA00004651"/>
    </source>
</evidence>
<name>A0ABS3VTY4_MICEH</name>
<evidence type="ECO:0000256" key="2">
    <source>
        <dbReference type="ARBA" id="ARBA00022448"/>
    </source>
</evidence>
<keyword evidence="5 7" id="KW-1133">Transmembrane helix</keyword>
<comment type="caution">
    <text evidence="9">The sequence shown here is derived from an EMBL/GenBank/DDBJ whole genome shotgun (WGS) entry which is preliminary data.</text>
</comment>
<dbReference type="InterPro" id="IPR020846">
    <property type="entry name" value="MFS_dom"/>
</dbReference>
<evidence type="ECO:0000256" key="4">
    <source>
        <dbReference type="ARBA" id="ARBA00022692"/>
    </source>
</evidence>
<accession>A0ABS3VTY4</accession>
<feature type="transmembrane region" description="Helical" evidence="7">
    <location>
        <begin position="54"/>
        <end position="72"/>
    </location>
</feature>
<comment type="subcellular location">
    <subcellularLocation>
        <location evidence="1">Cell membrane</location>
        <topology evidence="1">Multi-pass membrane protein</topology>
    </subcellularLocation>
</comment>
<dbReference type="Proteomes" id="UP000823521">
    <property type="component" value="Unassembled WGS sequence"/>
</dbReference>
<evidence type="ECO:0000259" key="8">
    <source>
        <dbReference type="PROSITE" id="PS50850"/>
    </source>
</evidence>
<feature type="transmembrane region" description="Helical" evidence="7">
    <location>
        <begin position="173"/>
        <end position="190"/>
    </location>
</feature>
<dbReference type="InterPro" id="IPR010290">
    <property type="entry name" value="TM_effector"/>
</dbReference>
<dbReference type="CDD" id="cd06173">
    <property type="entry name" value="MFS_MefA_like"/>
    <property type="match status" value="1"/>
</dbReference>